<dbReference type="Gene3D" id="3.40.50.980">
    <property type="match status" value="2"/>
</dbReference>
<dbReference type="Pfam" id="PF00550">
    <property type="entry name" value="PP-binding"/>
    <property type="match status" value="1"/>
</dbReference>
<dbReference type="InterPro" id="IPR025110">
    <property type="entry name" value="AMP-bd_C"/>
</dbReference>
<proteinExistence type="inferred from homology"/>
<comment type="similarity">
    <text evidence="2">Belongs to the ATP-dependent AMP-binding enzyme family.</text>
</comment>
<dbReference type="PANTHER" id="PTHR45527:SF1">
    <property type="entry name" value="FATTY ACID SYNTHASE"/>
    <property type="match status" value="1"/>
</dbReference>
<keyword evidence="3" id="KW-0596">Phosphopantetheine</keyword>
<evidence type="ECO:0000256" key="2">
    <source>
        <dbReference type="ARBA" id="ARBA00006432"/>
    </source>
</evidence>
<dbReference type="FunFam" id="3.30.300.30:FF:000010">
    <property type="entry name" value="Enterobactin synthetase component F"/>
    <property type="match status" value="1"/>
</dbReference>
<comment type="cofactor">
    <cofactor evidence="1">
        <name>pantetheine 4'-phosphate</name>
        <dbReference type="ChEBI" id="CHEBI:47942"/>
    </cofactor>
</comment>
<dbReference type="RefSeq" id="WP_099685851.1">
    <property type="nucleotide sequence ID" value="NZ_JBOIRJ010000029.1"/>
</dbReference>
<dbReference type="FunFam" id="1.10.1200.10:FF:000005">
    <property type="entry name" value="Nonribosomal peptide synthetase 1"/>
    <property type="match status" value="1"/>
</dbReference>
<comment type="caution">
    <text evidence="7">The sequence shown here is derived from an EMBL/GenBank/DDBJ whole genome shotgun (WGS) entry which is preliminary data.</text>
</comment>
<dbReference type="Pfam" id="PF00501">
    <property type="entry name" value="AMP-binding"/>
    <property type="match status" value="1"/>
</dbReference>
<dbReference type="Proteomes" id="UP000228484">
    <property type="component" value="Unassembled WGS sequence"/>
</dbReference>
<sequence length="869" mass="98521">MITQQNLKHFLNCEQHILSLPFTNRKESGYAIYKKKLPDYLFQSLKMFSHDEGVALLSALNILLYRYTEKVEFWIGSPRIKSDNSLSSNLEDINPNVFNIRFSEKFTFCQVCKEVETAQIESQELTSFAKLQSERNKESSTPLLQVLFDFIDMTKFSVETSKTVSNHIQEFQELSGAYIGLYTFREQSGISLSMVYDKGRFSQDVVARILGHLEKVLHNMINQPDCLIEQVSILTEEEQKELITIANIDVCEFPNEGQIHELFTNQVLLNPEAIAIVVGEHCLTFRELNHKVNQLARYLQKQGVGVGDLVGICLGRSAEIIISQLAILKIGAAYVPLDPTYPTERLVYMMMDAALGFVISVSELAEQFADSEAVIINLQDENGNIETESTEELNVEIRGNQLAYMIYTSGSTGRPKGVMVEHHSVRNLYYAVRDHLDLNKHRSIVALASMAFDIFVIESVISLAYGLKVVIANEVEQHDYKALHTLLKTHQIEVLPGTPARLQLMLNDDDHKESFQSVKVICMGGESFPPTLFEAVRSVSDAKILNIYGPTETTVYATIKELTSPDEITIGKPLANYELYIMDKNMQVQPFGVKGEICIAGAGLARGYHNRDELNQERFVQHPYQPGKRMYKTGDIARLLSNGEIEYIERIDHQVKIHGHRIELGEIENVLEGAPKVKQVVVVDRLSEKNTKYLAAYLTVEKGYHAKQMAEWREYLRVHLPSYMVPALFVPMESFPLTPNGKVDRKKLPNPESMGVVSAEYIAPRNPIEERIAAIWTEVLGTQKIGIHDNFLEHGGNSILATQVITRINERFKVKLTLIEFLSEPVIVKIAEKVNRKEHQTSKSSKRNNGIMRQSRRSHAKKLTDLLND</sequence>
<dbReference type="SUPFAM" id="SSF56801">
    <property type="entry name" value="Acetyl-CoA synthetase-like"/>
    <property type="match status" value="1"/>
</dbReference>
<evidence type="ECO:0000256" key="4">
    <source>
        <dbReference type="ARBA" id="ARBA00022553"/>
    </source>
</evidence>
<feature type="domain" description="Carrier" evidence="6">
    <location>
        <begin position="763"/>
        <end position="838"/>
    </location>
</feature>
<dbReference type="Gene3D" id="2.30.38.10">
    <property type="entry name" value="Luciferase, Domain 3"/>
    <property type="match status" value="1"/>
</dbReference>
<dbReference type="Gene3D" id="3.30.300.30">
    <property type="match status" value="1"/>
</dbReference>
<organism evidence="7 8">
    <name type="scientific">Bacillus fungorum</name>
    <dbReference type="NCBI Taxonomy" id="2039284"/>
    <lineage>
        <taxon>Bacteria</taxon>
        <taxon>Bacillati</taxon>
        <taxon>Bacillota</taxon>
        <taxon>Bacilli</taxon>
        <taxon>Bacillales</taxon>
        <taxon>Bacillaceae</taxon>
        <taxon>Bacillus</taxon>
    </lineage>
</organism>
<evidence type="ECO:0000313" key="8">
    <source>
        <dbReference type="Proteomes" id="UP000228484"/>
    </source>
</evidence>
<dbReference type="InterPro" id="IPR045851">
    <property type="entry name" value="AMP-bd_C_sf"/>
</dbReference>
<dbReference type="AlphaFoldDB" id="A0A2G6Q885"/>
<dbReference type="InterPro" id="IPR001242">
    <property type="entry name" value="Condensation_dom"/>
</dbReference>
<keyword evidence="4" id="KW-0597">Phosphoprotein</keyword>
<dbReference type="InterPro" id="IPR000873">
    <property type="entry name" value="AMP-dep_synth/lig_dom"/>
</dbReference>
<dbReference type="PANTHER" id="PTHR45527">
    <property type="entry name" value="NONRIBOSOMAL PEPTIDE SYNTHETASE"/>
    <property type="match status" value="1"/>
</dbReference>
<name>A0A2G6Q885_9BACI</name>
<evidence type="ECO:0000256" key="1">
    <source>
        <dbReference type="ARBA" id="ARBA00001957"/>
    </source>
</evidence>
<dbReference type="Pfam" id="PF00668">
    <property type="entry name" value="Condensation"/>
    <property type="match status" value="1"/>
</dbReference>
<dbReference type="FunFam" id="2.30.38.10:FF:000001">
    <property type="entry name" value="Non-ribosomal peptide synthetase PvdI"/>
    <property type="match status" value="1"/>
</dbReference>
<protein>
    <recommendedName>
        <fullName evidence="6">Carrier domain-containing protein</fullName>
    </recommendedName>
</protein>
<dbReference type="Gene3D" id="1.10.1200.10">
    <property type="entry name" value="ACP-like"/>
    <property type="match status" value="1"/>
</dbReference>
<accession>A0A2G6Q885</accession>
<dbReference type="GO" id="GO:0005737">
    <property type="term" value="C:cytoplasm"/>
    <property type="evidence" value="ECO:0007669"/>
    <property type="project" value="TreeGrafter"/>
</dbReference>
<dbReference type="SUPFAM" id="SSF47336">
    <property type="entry name" value="ACP-like"/>
    <property type="match status" value="1"/>
</dbReference>
<dbReference type="SUPFAM" id="SSF52777">
    <property type="entry name" value="CoA-dependent acyltransferases"/>
    <property type="match status" value="1"/>
</dbReference>
<dbReference type="InterPro" id="IPR020845">
    <property type="entry name" value="AMP-binding_CS"/>
</dbReference>
<feature type="region of interest" description="Disordered" evidence="5">
    <location>
        <begin position="836"/>
        <end position="869"/>
    </location>
</feature>
<dbReference type="Gene3D" id="3.30.559.30">
    <property type="entry name" value="Nonribosomal peptide synthetase, condensation domain"/>
    <property type="match status" value="1"/>
</dbReference>
<gene>
    <name evidence="7" type="ORF">CO726_23305</name>
</gene>
<dbReference type="FunFam" id="3.40.50.980:FF:000001">
    <property type="entry name" value="Non-ribosomal peptide synthetase"/>
    <property type="match status" value="1"/>
</dbReference>
<reference evidence="7 8" key="1">
    <citation type="submission" date="2017-09" db="EMBL/GenBank/DDBJ databases">
        <title>Biocontrol bacteria screening and application from spent mushroom substrate.</title>
        <authorList>
            <person name="Sun X."/>
        </authorList>
    </citation>
    <scope>NUCLEOTIDE SEQUENCE [LARGE SCALE GENOMIC DNA]</scope>
    <source>
        <strain evidence="7 8">100374</strain>
    </source>
</reference>
<dbReference type="InterPro" id="IPR009081">
    <property type="entry name" value="PP-bd_ACP"/>
</dbReference>
<dbReference type="PROSITE" id="PS00455">
    <property type="entry name" value="AMP_BINDING"/>
    <property type="match status" value="1"/>
</dbReference>
<dbReference type="InterPro" id="IPR036736">
    <property type="entry name" value="ACP-like_sf"/>
</dbReference>
<evidence type="ECO:0000259" key="6">
    <source>
        <dbReference type="PROSITE" id="PS50075"/>
    </source>
</evidence>
<dbReference type="NCBIfam" id="TIGR01733">
    <property type="entry name" value="AA-adenyl-dom"/>
    <property type="match status" value="1"/>
</dbReference>
<dbReference type="CDD" id="cd05930">
    <property type="entry name" value="A_NRPS"/>
    <property type="match status" value="1"/>
</dbReference>
<dbReference type="GO" id="GO:0043041">
    <property type="term" value="P:amino acid activation for nonribosomal peptide biosynthetic process"/>
    <property type="evidence" value="ECO:0007669"/>
    <property type="project" value="TreeGrafter"/>
</dbReference>
<dbReference type="GO" id="GO:0031177">
    <property type="term" value="F:phosphopantetheine binding"/>
    <property type="evidence" value="ECO:0007669"/>
    <property type="project" value="TreeGrafter"/>
</dbReference>
<dbReference type="InterPro" id="IPR010071">
    <property type="entry name" value="AA_adenyl_dom"/>
</dbReference>
<dbReference type="EMBL" id="NWUW01000022">
    <property type="protein sequence ID" value="PIE93028.1"/>
    <property type="molecule type" value="Genomic_DNA"/>
</dbReference>
<dbReference type="PROSITE" id="PS50075">
    <property type="entry name" value="CARRIER"/>
    <property type="match status" value="1"/>
</dbReference>
<dbReference type="GO" id="GO:0003824">
    <property type="term" value="F:catalytic activity"/>
    <property type="evidence" value="ECO:0007669"/>
    <property type="project" value="InterPro"/>
</dbReference>
<evidence type="ECO:0000256" key="3">
    <source>
        <dbReference type="ARBA" id="ARBA00022450"/>
    </source>
</evidence>
<dbReference type="FunFam" id="3.40.50.12780:FF:000012">
    <property type="entry name" value="Non-ribosomal peptide synthetase"/>
    <property type="match status" value="1"/>
</dbReference>
<dbReference type="GO" id="GO:0044550">
    <property type="term" value="P:secondary metabolite biosynthetic process"/>
    <property type="evidence" value="ECO:0007669"/>
    <property type="project" value="UniProtKB-ARBA"/>
</dbReference>
<evidence type="ECO:0000313" key="7">
    <source>
        <dbReference type="EMBL" id="PIE93028.1"/>
    </source>
</evidence>
<keyword evidence="8" id="KW-1185">Reference proteome</keyword>
<evidence type="ECO:0000256" key="5">
    <source>
        <dbReference type="SAM" id="MobiDB-lite"/>
    </source>
</evidence>
<dbReference type="Pfam" id="PF13193">
    <property type="entry name" value="AMP-binding_C"/>
    <property type="match status" value="1"/>
</dbReference>